<gene>
    <name evidence="1" type="ORF">CFOL_v3_12746</name>
</gene>
<sequence>MDLESIKVMNQDMVKLDHFDGNNFACWQDKMMFLFTALKISYIFGHNRQSIKDYVPLDDEQQPKVKAVERINMERKKHEDDELLCQVFRIHCLIVCMIFLLG</sequence>
<protein>
    <recommendedName>
        <fullName evidence="3">UBN2_3 domain-containing protein</fullName>
    </recommendedName>
</protein>
<evidence type="ECO:0000313" key="1">
    <source>
        <dbReference type="EMBL" id="GAV69245.1"/>
    </source>
</evidence>
<dbReference type="Proteomes" id="UP000187406">
    <property type="component" value="Unassembled WGS sequence"/>
</dbReference>
<dbReference type="InParanoid" id="A0A1Q3BMP7"/>
<evidence type="ECO:0000313" key="2">
    <source>
        <dbReference type="Proteomes" id="UP000187406"/>
    </source>
</evidence>
<dbReference type="OrthoDB" id="1653584at2759"/>
<dbReference type="AlphaFoldDB" id="A0A1Q3BMP7"/>
<reference evidence="2" key="1">
    <citation type="submission" date="2016-04" db="EMBL/GenBank/DDBJ databases">
        <title>Cephalotus genome sequencing.</title>
        <authorList>
            <person name="Fukushima K."/>
            <person name="Hasebe M."/>
            <person name="Fang X."/>
        </authorList>
    </citation>
    <scope>NUCLEOTIDE SEQUENCE [LARGE SCALE GENOMIC DNA]</scope>
    <source>
        <strain evidence="2">cv. St1</strain>
    </source>
</reference>
<evidence type="ECO:0008006" key="3">
    <source>
        <dbReference type="Google" id="ProtNLM"/>
    </source>
</evidence>
<comment type="caution">
    <text evidence="1">The sequence shown here is derived from an EMBL/GenBank/DDBJ whole genome shotgun (WGS) entry which is preliminary data.</text>
</comment>
<dbReference type="EMBL" id="BDDD01000704">
    <property type="protein sequence ID" value="GAV69245.1"/>
    <property type="molecule type" value="Genomic_DNA"/>
</dbReference>
<name>A0A1Q3BMP7_CEPFO</name>
<accession>A0A1Q3BMP7</accession>
<proteinExistence type="predicted"/>
<keyword evidence="2" id="KW-1185">Reference proteome</keyword>
<organism evidence="1 2">
    <name type="scientific">Cephalotus follicularis</name>
    <name type="common">Albany pitcher plant</name>
    <dbReference type="NCBI Taxonomy" id="3775"/>
    <lineage>
        <taxon>Eukaryota</taxon>
        <taxon>Viridiplantae</taxon>
        <taxon>Streptophyta</taxon>
        <taxon>Embryophyta</taxon>
        <taxon>Tracheophyta</taxon>
        <taxon>Spermatophyta</taxon>
        <taxon>Magnoliopsida</taxon>
        <taxon>eudicotyledons</taxon>
        <taxon>Gunneridae</taxon>
        <taxon>Pentapetalae</taxon>
        <taxon>rosids</taxon>
        <taxon>fabids</taxon>
        <taxon>Oxalidales</taxon>
        <taxon>Cephalotaceae</taxon>
        <taxon>Cephalotus</taxon>
    </lineage>
</organism>